<proteinExistence type="predicted"/>
<evidence type="ECO:0000256" key="1">
    <source>
        <dbReference type="SAM" id="MobiDB-lite"/>
    </source>
</evidence>
<protein>
    <submittedName>
        <fullName evidence="2">Uncharacterized protein</fullName>
    </submittedName>
</protein>
<comment type="caution">
    <text evidence="2">The sequence shown here is derived from an EMBL/GenBank/DDBJ whole genome shotgun (WGS) entry which is preliminary data.</text>
</comment>
<sequence>MEQAGSGLRQWFVCLTCLWHRGDEKAQERPAHDVGVAREMKLCHDQPHLVPPMKLVFYDDLPDSGGSRSSSISHWVSEGWTLASRATDRASFSTRRKATKRLSNSLSISDPVNFRRLNPPVSRLEPFRPLELSIYQPGNRLSDLPEFNVFDIDIAKIFELSHPQPPAKVFSRIDSHVVHGTPLSSFTVPRKPVGSISHRPLSVSDRIEVHDHRPPPPSAILDPATKRSLEIIRTRNNAHVRHSRTLSDPLNPHDNLTIDGQNLPHVTGRSREIYNMSFPSPRSLLSKWLHTQTSLSPARNQKTALI</sequence>
<reference evidence="2 3" key="1">
    <citation type="submission" date="2015-07" db="EMBL/GenBank/DDBJ databases">
        <title>Emmonsia species relationships and genome sequence.</title>
        <authorList>
            <person name="Cuomo C.A."/>
            <person name="Schwartz I.S."/>
            <person name="Kenyon C."/>
            <person name="de Hoog G.S."/>
            <person name="Govender N.P."/>
            <person name="Botha A."/>
            <person name="Moreno L."/>
            <person name="de Vries M."/>
            <person name="Munoz J.F."/>
            <person name="Stielow J.B."/>
        </authorList>
    </citation>
    <scope>NUCLEOTIDE SEQUENCE [LARGE SCALE GENOMIC DNA]</scope>
    <source>
        <strain evidence="2 3">CBS 136260</strain>
    </source>
</reference>
<dbReference type="STRING" id="1658172.A0A1B7NWF0"/>
<gene>
    <name evidence="2" type="ORF">ACJ72_04568</name>
</gene>
<feature type="region of interest" description="Disordered" evidence="1">
    <location>
        <begin position="242"/>
        <end position="262"/>
    </location>
</feature>
<dbReference type="EMBL" id="LGUA01000549">
    <property type="protein sequence ID" value="OAX81094.1"/>
    <property type="molecule type" value="Genomic_DNA"/>
</dbReference>
<keyword evidence="3" id="KW-1185">Reference proteome</keyword>
<organism evidence="2 3">
    <name type="scientific">Emergomyces africanus</name>
    <dbReference type="NCBI Taxonomy" id="1955775"/>
    <lineage>
        <taxon>Eukaryota</taxon>
        <taxon>Fungi</taxon>
        <taxon>Dikarya</taxon>
        <taxon>Ascomycota</taxon>
        <taxon>Pezizomycotina</taxon>
        <taxon>Eurotiomycetes</taxon>
        <taxon>Eurotiomycetidae</taxon>
        <taxon>Onygenales</taxon>
        <taxon>Ajellomycetaceae</taxon>
        <taxon>Emergomyces</taxon>
    </lineage>
</organism>
<name>A0A1B7NWF0_9EURO</name>
<evidence type="ECO:0000313" key="3">
    <source>
        <dbReference type="Proteomes" id="UP000091918"/>
    </source>
</evidence>
<evidence type="ECO:0000313" key="2">
    <source>
        <dbReference type="EMBL" id="OAX81094.1"/>
    </source>
</evidence>
<dbReference type="Proteomes" id="UP000091918">
    <property type="component" value="Unassembled WGS sequence"/>
</dbReference>
<dbReference type="OrthoDB" id="3595619at2759"/>
<dbReference type="AlphaFoldDB" id="A0A1B7NWF0"/>
<accession>A0A1B7NWF0</accession>